<accession>A0A0P0WKD4</accession>
<protein>
    <submittedName>
        <fullName evidence="2">Os05g0299651 protein</fullName>
    </submittedName>
</protein>
<evidence type="ECO:0000313" key="2">
    <source>
        <dbReference type="EMBL" id="BAS93222.1"/>
    </source>
</evidence>
<dbReference type="Proteomes" id="UP000059680">
    <property type="component" value="Chromosome 5"/>
</dbReference>
<dbReference type="InParanoid" id="A0A0P0WKD4"/>
<keyword evidence="3" id="KW-1185">Reference proteome</keyword>
<evidence type="ECO:0000256" key="1">
    <source>
        <dbReference type="SAM" id="MobiDB-lite"/>
    </source>
</evidence>
<name>A0A0P0WKD4_ORYSJ</name>
<organism evidence="2 3">
    <name type="scientific">Oryza sativa subsp. japonica</name>
    <name type="common">Rice</name>
    <dbReference type="NCBI Taxonomy" id="39947"/>
    <lineage>
        <taxon>Eukaryota</taxon>
        <taxon>Viridiplantae</taxon>
        <taxon>Streptophyta</taxon>
        <taxon>Embryophyta</taxon>
        <taxon>Tracheophyta</taxon>
        <taxon>Spermatophyta</taxon>
        <taxon>Magnoliopsida</taxon>
        <taxon>Liliopsida</taxon>
        <taxon>Poales</taxon>
        <taxon>Poaceae</taxon>
        <taxon>BOP clade</taxon>
        <taxon>Oryzoideae</taxon>
        <taxon>Oryzeae</taxon>
        <taxon>Oryzinae</taxon>
        <taxon>Oryza</taxon>
        <taxon>Oryza sativa</taxon>
    </lineage>
</organism>
<feature type="compositionally biased region" description="Low complexity" evidence="1">
    <location>
        <begin position="41"/>
        <end position="51"/>
    </location>
</feature>
<evidence type="ECO:0000313" key="3">
    <source>
        <dbReference type="Proteomes" id="UP000059680"/>
    </source>
</evidence>
<dbReference type="EMBL" id="AP014961">
    <property type="protein sequence ID" value="BAS93222.1"/>
    <property type="molecule type" value="Genomic_DNA"/>
</dbReference>
<feature type="region of interest" description="Disordered" evidence="1">
    <location>
        <begin position="1"/>
        <end position="53"/>
    </location>
</feature>
<reference evidence="2 3" key="3">
    <citation type="journal article" date="2013" name="Rice">
        <title>Improvement of the Oryza sativa Nipponbare reference genome using next generation sequence and optical map data.</title>
        <authorList>
            <person name="Kawahara Y."/>
            <person name="de la Bastide M."/>
            <person name="Hamilton J.P."/>
            <person name="Kanamori H."/>
            <person name="McCombie W.R."/>
            <person name="Ouyang S."/>
            <person name="Schwartz D.C."/>
            <person name="Tanaka T."/>
            <person name="Wu J."/>
            <person name="Zhou S."/>
            <person name="Childs K.L."/>
            <person name="Davidson R.M."/>
            <person name="Lin H."/>
            <person name="Quesada-Ocampo L."/>
            <person name="Vaillancourt B."/>
            <person name="Sakai H."/>
            <person name="Lee S.S."/>
            <person name="Kim J."/>
            <person name="Numa H."/>
            <person name="Itoh T."/>
            <person name="Buell C.R."/>
            <person name="Matsumoto T."/>
        </authorList>
    </citation>
    <scope>NUCLEOTIDE SEQUENCE [LARGE SCALE GENOMIC DNA]</scope>
    <source>
        <strain evidence="3">cv. Nipponbare</strain>
    </source>
</reference>
<gene>
    <name evidence="2" type="ordered locus">Os05g0299651</name>
    <name evidence="2" type="ORF">OSNPB_050299651</name>
</gene>
<reference evidence="2 3" key="2">
    <citation type="journal article" date="2013" name="Plant Cell Physiol.">
        <title>Rice Annotation Project Database (RAP-DB): an integrative and interactive database for rice genomics.</title>
        <authorList>
            <person name="Sakai H."/>
            <person name="Lee S.S."/>
            <person name="Tanaka T."/>
            <person name="Numa H."/>
            <person name="Kim J."/>
            <person name="Kawahara Y."/>
            <person name="Wakimoto H."/>
            <person name="Yang C.C."/>
            <person name="Iwamoto M."/>
            <person name="Abe T."/>
            <person name="Yamada Y."/>
            <person name="Muto A."/>
            <person name="Inokuchi H."/>
            <person name="Ikemura T."/>
            <person name="Matsumoto T."/>
            <person name="Sasaki T."/>
            <person name="Itoh T."/>
        </authorList>
    </citation>
    <scope>NUCLEOTIDE SEQUENCE [LARGE SCALE GENOMIC DNA]</scope>
    <source>
        <strain evidence="3">cv. Nipponbare</strain>
    </source>
</reference>
<sequence length="88" mass="9363">MVMASAGVNMPRGDGDHSAATKQCRRCGFSPPPPPPRRPTRGTTTTSLQPQPAVPVPVPVLFGFLRWLVRPLRGTNKGTTLSGINSTI</sequence>
<reference evidence="3" key="1">
    <citation type="journal article" date="2005" name="Nature">
        <title>The map-based sequence of the rice genome.</title>
        <authorList>
            <consortium name="International rice genome sequencing project (IRGSP)"/>
            <person name="Matsumoto T."/>
            <person name="Wu J."/>
            <person name="Kanamori H."/>
            <person name="Katayose Y."/>
            <person name="Fujisawa M."/>
            <person name="Namiki N."/>
            <person name="Mizuno H."/>
            <person name="Yamamoto K."/>
            <person name="Antonio B.A."/>
            <person name="Baba T."/>
            <person name="Sakata K."/>
            <person name="Nagamura Y."/>
            <person name="Aoki H."/>
            <person name="Arikawa K."/>
            <person name="Arita K."/>
            <person name="Bito T."/>
            <person name="Chiden Y."/>
            <person name="Fujitsuka N."/>
            <person name="Fukunaka R."/>
            <person name="Hamada M."/>
            <person name="Harada C."/>
            <person name="Hayashi A."/>
            <person name="Hijishita S."/>
            <person name="Honda M."/>
            <person name="Hosokawa S."/>
            <person name="Ichikawa Y."/>
            <person name="Idonuma A."/>
            <person name="Iijima M."/>
            <person name="Ikeda M."/>
            <person name="Ikeno M."/>
            <person name="Ito K."/>
            <person name="Ito S."/>
            <person name="Ito T."/>
            <person name="Ito Y."/>
            <person name="Ito Y."/>
            <person name="Iwabuchi A."/>
            <person name="Kamiya K."/>
            <person name="Karasawa W."/>
            <person name="Kurita K."/>
            <person name="Katagiri S."/>
            <person name="Kikuta A."/>
            <person name="Kobayashi H."/>
            <person name="Kobayashi N."/>
            <person name="Machita K."/>
            <person name="Maehara T."/>
            <person name="Masukawa M."/>
            <person name="Mizubayashi T."/>
            <person name="Mukai Y."/>
            <person name="Nagasaki H."/>
            <person name="Nagata Y."/>
            <person name="Naito S."/>
            <person name="Nakashima M."/>
            <person name="Nakama Y."/>
            <person name="Nakamichi Y."/>
            <person name="Nakamura M."/>
            <person name="Meguro A."/>
            <person name="Negishi M."/>
            <person name="Ohta I."/>
            <person name="Ohta T."/>
            <person name="Okamoto M."/>
            <person name="Ono N."/>
            <person name="Saji S."/>
            <person name="Sakaguchi M."/>
            <person name="Sakai K."/>
            <person name="Shibata M."/>
            <person name="Shimokawa T."/>
            <person name="Song J."/>
            <person name="Takazaki Y."/>
            <person name="Terasawa K."/>
            <person name="Tsugane M."/>
            <person name="Tsuji K."/>
            <person name="Ueda S."/>
            <person name="Waki K."/>
            <person name="Yamagata H."/>
            <person name="Yamamoto M."/>
            <person name="Yamamoto S."/>
            <person name="Yamane H."/>
            <person name="Yoshiki S."/>
            <person name="Yoshihara R."/>
            <person name="Yukawa K."/>
            <person name="Zhong H."/>
            <person name="Yano M."/>
            <person name="Yuan Q."/>
            <person name="Ouyang S."/>
            <person name="Liu J."/>
            <person name="Jones K.M."/>
            <person name="Gansberger K."/>
            <person name="Moffat K."/>
            <person name="Hill J."/>
            <person name="Bera J."/>
            <person name="Fadrosh D."/>
            <person name="Jin S."/>
            <person name="Johri S."/>
            <person name="Kim M."/>
            <person name="Overton L."/>
            <person name="Reardon M."/>
            <person name="Tsitrin T."/>
            <person name="Vuong H."/>
            <person name="Weaver B."/>
            <person name="Ciecko A."/>
            <person name="Tallon L."/>
            <person name="Jackson J."/>
            <person name="Pai G."/>
            <person name="Aken S.V."/>
            <person name="Utterback T."/>
            <person name="Reidmuller S."/>
            <person name="Feldblyum T."/>
            <person name="Hsiao J."/>
            <person name="Zismann V."/>
            <person name="Iobst S."/>
            <person name="de Vazeille A.R."/>
            <person name="Buell C.R."/>
            <person name="Ying K."/>
            <person name="Li Y."/>
            <person name="Lu T."/>
            <person name="Huang Y."/>
            <person name="Zhao Q."/>
            <person name="Feng Q."/>
            <person name="Zhang L."/>
            <person name="Zhu J."/>
            <person name="Weng Q."/>
            <person name="Mu J."/>
            <person name="Lu Y."/>
            <person name="Fan D."/>
            <person name="Liu Y."/>
            <person name="Guan J."/>
            <person name="Zhang Y."/>
            <person name="Yu S."/>
            <person name="Liu X."/>
            <person name="Zhang Y."/>
            <person name="Hong G."/>
            <person name="Han B."/>
            <person name="Choisne N."/>
            <person name="Demange N."/>
            <person name="Orjeda G."/>
            <person name="Samain S."/>
            <person name="Cattolico L."/>
            <person name="Pelletier E."/>
            <person name="Couloux A."/>
            <person name="Segurens B."/>
            <person name="Wincker P."/>
            <person name="D'Hont A."/>
            <person name="Scarpelli C."/>
            <person name="Weissenbach J."/>
            <person name="Salanoubat M."/>
            <person name="Quetier F."/>
            <person name="Yu Y."/>
            <person name="Kim H.R."/>
            <person name="Rambo T."/>
            <person name="Currie J."/>
            <person name="Collura K."/>
            <person name="Luo M."/>
            <person name="Yang T."/>
            <person name="Ammiraju J.S.S."/>
            <person name="Engler F."/>
            <person name="Soderlund C."/>
            <person name="Wing R.A."/>
            <person name="Palmer L.E."/>
            <person name="de la Bastide M."/>
            <person name="Spiegel L."/>
            <person name="Nascimento L."/>
            <person name="Zutavern T."/>
            <person name="O'Shaughnessy A."/>
            <person name="Dike S."/>
            <person name="Dedhia N."/>
            <person name="Preston R."/>
            <person name="Balija V."/>
            <person name="McCombie W.R."/>
            <person name="Chow T."/>
            <person name="Chen H."/>
            <person name="Chung M."/>
            <person name="Chen C."/>
            <person name="Shaw J."/>
            <person name="Wu H."/>
            <person name="Hsiao K."/>
            <person name="Chao Y."/>
            <person name="Chu M."/>
            <person name="Cheng C."/>
            <person name="Hour A."/>
            <person name="Lee P."/>
            <person name="Lin S."/>
            <person name="Lin Y."/>
            <person name="Liou J."/>
            <person name="Liu S."/>
            <person name="Hsing Y."/>
            <person name="Raghuvanshi S."/>
            <person name="Mohanty A."/>
            <person name="Bharti A.K."/>
            <person name="Gaur A."/>
            <person name="Gupta V."/>
            <person name="Kumar D."/>
            <person name="Ravi V."/>
            <person name="Vij S."/>
            <person name="Kapur A."/>
            <person name="Khurana P."/>
            <person name="Khurana P."/>
            <person name="Khurana J.P."/>
            <person name="Tyagi A.K."/>
            <person name="Gaikwad K."/>
            <person name="Singh A."/>
            <person name="Dalal V."/>
            <person name="Srivastava S."/>
            <person name="Dixit A."/>
            <person name="Pal A.K."/>
            <person name="Ghazi I.A."/>
            <person name="Yadav M."/>
            <person name="Pandit A."/>
            <person name="Bhargava A."/>
            <person name="Sureshbabu K."/>
            <person name="Batra K."/>
            <person name="Sharma T.R."/>
            <person name="Mohapatra T."/>
            <person name="Singh N.K."/>
            <person name="Messing J."/>
            <person name="Nelson A.B."/>
            <person name="Fuks G."/>
            <person name="Kavchok S."/>
            <person name="Keizer G."/>
            <person name="Linton E."/>
            <person name="Llaca V."/>
            <person name="Song R."/>
            <person name="Tanyolac B."/>
            <person name="Young S."/>
            <person name="Ho-Il K."/>
            <person name="Hahn J.H."/>
            <person name="Sangsakoo G."/>
            <person name="Vanavichit A."/>
            <person name="de Mattos Luiz.A.T."/>
            <person name="Zimmer P.D."/>
            <person name="Malone G."/>
            <person name="Dellagostin O."/>
            <person name="de Oliveira A.C."/>
            <person name="Bevan M."/>
            <person name="Bancroft I."/>
            <person name="Minx P."/>
            <person name="Cordum H."/>
            <person name="Wilson R."/>
            <person name="Cheng Z."/>
            <person name="Jin W."/>
            <person name="Jiang J."/>
            <person name="Leong S.A."/>
            <person name="Iwama H."/>
            <person name="Gojobori T."/>
            <person name="Itoh T."/>
            <person name="Niimura Y."/>
            <person name="Fujii Y."/>
            <person name="Habara T."/>
            <person name="Sakai H."/>
            <person name="Sato Y."/>
            <person name="Wilson G."/>
            <person name="Kumar K."/>
            <person name="McCouch S."/>
            <person name="Juretic N."/>
            <person name="Hoen D."/>
            <person name="Wright S."/>
            <person name="Bruskiewich R."/>
            <person name="Bureau T."/>
            <person name="Miyao A."/>
            <person name="Hirochika H."/>
            <person name="Nishikawa T."/>
            <person name="Kadowaki K."/>
            <person name="Sugiura M."/>
            <person name="Burr B."/>
            <person name="Sasaki T."/>
        </authorList>
    </citation>
    <scope>NUCLEOTIDE SEQUENCE [LARGE SCALE GENOMIC DNA]</scope>
    <source>
        <strain evidence="3">cv. Nipponbare</strain>
    </source>
</reference>
<dbReference type="PaxDb" id="39947-A0A0P0WKD4"/>
<dbReference type="AlphaFoldDB" id="A0A0P0WKD4"/>
<proteinExistence type="predicted"/>